<dbReference type="EMBL" id="JAMZIH010000007">
    <property type="protein sequence ID" value="KAJ1680323.1"/>
    <property type="molecule type" value="Genomic_DNA"/>
</dbReference>
<evidence type="ECO:0000313" key="2">
    <source>
        <dbReference type="Proteomes" id="UP001145114"/>
    </source>
</evidence>
<accession>A0ACC1HUS4</accession>
<reference evidence="1" key="1">
    <citation type="submission" date="2022-06" db="EMBL/GenBank/DDBJ databases">
        <title>Phylogenomic reconstructions and comparative analyses of Kickxellomycotina fungi.</title>
        <authorList>
            <person name="Reynolds N.K."/>
            <person name="Stajich J.E."/>
            <person name="Barry K."/>
            <person name="Grigoriev I.V."/>
            <person name="Crous P."/>
            <person name="Smith M.E."/>
        </authorList>
    </citation>
    <scope>NUCLEOTIDE SEQUENCE</scope>
    <source>
        <strain evidence="1">RSA 2271</strain>
    </source>
</reference>
<name>A0ACC1HUS4_9FUNG</name>
<keyword evidence="2" id="KW-1185">Reference proteome</keyword>
<proteinExistence type="predicted"/>
<sequence>MVPKMIVPKVLFEGRENYEYRGKEEQAALSTAIEEDSSRHDIPRGGATSGEDSGGGDGDDDVLAEDQGPAKRARLGEAEASTDKAIDDEGSLQQRAETPIKATTGRGPGRSEIQRDGESDHGANDDDKDLTLPESKIGTTVWTSEDKEQFFFGFKRKFNQPLVISRRMRGQKTVGQVAEYMSTLEYGLLHVRDEGLKARRDYGKQVQSLNKDLLLSMESSEATIQEEERVSRTKALRDDGIWLRAHYKEVMLRRGDRRAISRKEEEDIELFDIDAAKGLLCEVYDNPYGEVMKKTWHEYYKLVRRFVYKLIRKILLYKAGSLTQQQLKEETKRTVTVEDVAQVIEFERVDMDRLDRLLLLVRDKMQTAPTREDTGGDNNGEGEAEAVSPTATTPNSPSGSAAGRENGEVSADTE</sequence>
<evidence type="ECO:0000313" key="1">
    <source>
        <dbReference type="EMBL" id="KAJ1680323.1"/>
    </source>
</evidence>
<organism evidence="1 2">
    <name type="scientific">Spiromyces aspiralis</name>
    <dbReference type="NCBI Taxonomy" id="68401"/>
    <lineage>
        <taxon>Eukaryota</taxon>
        <taxon>Fungi</taxon>
        <taxon>Fungi incertae sedis</taxon>
        <taxon>Zoopagomycota</taxon>
        <taxon>Kickxellomycotina</taxon>
        <taxon>Kickxellomycetes</taxon>
        <taxon>Kickxellales</taxon>
        <taxon>Kickxellaceae</taxon>
        <taxon>Spiromyces</taxon>
    </lineage>
</organism>
<protein>
    <submittedName>
        <fullName evidence="1">Uncharacterized protein</fullName>
    </submittedName>
</protein>
<gene>
    <name evidence="1" type="ORF">EV182_000233</name>
</gene>
<comment type="caution">
    <text evidence="1">The sequence shown here is derived from an EMBL/GenBank/DDBJ whole genome shotgun (WGS) entry which is preliminary data.</text>
</comment>
<dbReference type="Proteomes" id="UP001145114">
    <property type="component" value="Unassembled WGS sequence"/>
</dbReference>